<sequence length="1467" mass="166823">MKSILDKMQQTESCHIKQEQTPKRLPSREQRSPSTKYERICIFCNKGSKYVKGTNSREALIQCCDMRADTTIRTIATERNDSKILAVVTRELVAAEAYYHRSCYKSYTRASYNLTSQESADDEYTRLEADAYQQLYQYIRSDVIEEERVVRLSDITGLLVENLTSLGIKECKPSTKKHIRRHLEAEFGEMLKFETLLDNTPGVFLIPANLTPMKIAKNLLTVMAEDDGPSKKLANIQQAAINIRYAIWGKQSTMSWPPHPAELEDSALDIPHELGVFLCTLLTGGKVLSVDECNARVKRLMKSYAQDLMFGATRGQIKPPKHVLLPYAVKTLTNNVELVSMLNRCGHGISYSQLEEINTALCLQKMEQNSEIPLPDNIQPYVSTTLAWDNIDRLEETLSGEGTSHRVNGIAVQARHFGPPVYSEQSPGIPKSKRRSVEPLAVVNLPIYNSGERQGPKTRGYVDVTCQVALENARRRDLLWILVRLHGETRQKVSGWTGYNISVRNETEIIQDTIGYLPTIDAPATNMSTVHEILVRSLKIKDALHLKSIVLVFDQALYAKATEIIWKHPHTFKDIVPRMGMFHTLLTMLSIIGKRFQDAGLRDICIESGVIAEGSVTGVLEGRKYNRAIRFHKLMYEALQRLVWKDFLEWIGQSRVKKEFVKDFFVSLKPLYNDVCQEEQRKVLTSQRFSEFVRLYDEHRDFLRNSKGKLARFWMSYIEMVEIMLNLVGASREGDWELHLSAISQMIPWCFAYDHTNYARYLPAYLFDMSHLNETHPEAFDYLKSGGFSVQIGDQNPFGRIPVDQTCEETVNKDTQTSGGTKGFSLKPGAISKYYLVAEYRSMFLKKLRDMFDVQKAHSDHTDLQNSRITRDEADVMALDIMLERHWINPFSSEHQDLVCLSTGKLATPKIEEDLLNAKAVGEKAYEAFRVQRLEKDSQQIQFHDTMKKSKLKTFSELNKKVKVRDKTAKEIILKADMALFGQMIIIAESRKLHLRDVLCHPLGPLPWSLATTDGSLRKTVKSTLAKELQKNVPAADNIPHPSACIVDGMALVQRLKADQKTFSEVADSLLNMILHEGSHSSRIDVVFDVYQENSIKSVERERRGSECGTEFRHIQPEHKVLQWKKFVLNPKNKTSLTRFLTNEWKQDKYRRKLKDKVLFIACDEGCHKISTERTHVVRDLNSNQEEADTRIMLHVAHAARSGYETVIVSSEDTDVFLLCLAFEHTLPTSIFFKCGTQTRIRYVSISSAARVIGQDLCSSLLGMHAFTGCDTVSAFSGRGKLGALRLVKQNRDFQEMFKLVGTEWELSDELFKKLQNFTCHMYTSRPGTSDVNEIRYRLFCAKRGSIDSIQLPPCADCLYKHAQRANYVAAVWKRSLECRPVIPSPIGFGWCQDGAKLAVDWMDGDPAPSAVLELLSCSCSKACKLPKCSCLKNGLKCTDMCKLPDCDNRPNDSQDATEDSDDDEDE</sequence>
<feature type="region of interest" description="Disordered" evidence="1">
    <location>
        <begin position="1448"/>
        <end position="1467"/>
    </location>
</feature>
<feature type="region of interest" description="Disordered" evidence="1">
    <location>
        <begin position="1"/>
        <end position="32"/>
    </location>
</feature>
<reference evidence="2" key="1">
    <citation type="submission" date="2022-01" db="EMBL/GenBank/DDBJ databases">
        <authorList>
            <person name="Braso-Vives M."/>
        </authorList>
    </citation>
    <scope>NUCLEOTIDE SEQUENCE</scope>
</reference>
<accession>A0A8J9Z815</accession>
<feature type="compositionally biased region" description="Acidic residues" evidence="1">
    <location>
        <begin position="1456"/>
        <end position="1467"/>
    </location>
</feature>
<dbReference type="PANTHER" id="PTHR46704:SF9">
    <property type="entry name" value="BHLH DOMAIN-CONTAINING PROTEIN"/>
    <property type="match status" value="1"/>
</dbReference>
<name>A0A8J9Z815_BRALA</name>
<dbReference type="EMBL" id="OV696702">
    <property type="protein sequence ID" value="CAH1248853.1"/>
    <property type="molecule type" value="Genomic_DNA"/>
</dbReference>
<dbReference type="Proteomes" id="UP000838412">
    <property type="component" value="Chromosome 17"/>
</dbReference>
<gene>
    <name evidence="2" type="primary">Hypp8457</name>
    <name evidence="2" type="ORF">BLAG_LOCUS10149</name>
</gene>
<dbReference type="OrthoDB" id="10047327at2759"/>
<proteinExistence type="predicted"/>
<dbReference type="PANTHER" id="PTHR46704">
    <property type="entry name" value="CXC DOMAIN-CONTAINING PROTEIN-RELATED"/>
    <property type="match status" value="1"/>
</dbReference>
<evidence type="ECO:0000313" key="2">
    <source>
        <dbReference type="EMBL" id="CAH1248853.1"/>
    </source>
</evidence>
<organism evidence="2 3">
    <name type="scientific">Branchiostoma lanceolatum</name>
    <name type="common">Common lancelet</name>
    <name type="synonym">Amphioxus lanceolatum</name>
    <dbReference type="NCBI Taxonomy" id="7740"/>
    <lineage>
        <taxon>Eukaryota</taxon>
        <taxon>Metazoa</taxon>
        <taxon>Chordata</taxon>
        <taxon>Cephalochordata</taxon>
        <taxon>Leptocardii</taxon>
        <taxon>Amphioxiformes</taxon>
        <taxon>Branchiostomatidae</taxon>
        <taxon>Branchiostoma</taxon>
    </lineage>
</organism>
<evidence type="ECO:0000313" key="3">
    <source>
        <dbReference type="Proteomes" id="UP000838412"/>
    </source>
</evidence>
<keyword evidence="3" id="KW-1185">Reference proteome</keyword>
<evidence type="ECO:0000256" key="1">
    <source>
        <dbReference type="SAM" id="MobiDB-lite"/>
    </source>
</evidence>
<feature type="compositionally biased region" description="Basic and acidic residues" evidence="1">
    <location>
        <begin position="14"/>
        <end position="32"/>
    </location>
</feature>
<protein>
    <submittedName>
        <fullName evidence="2">Hypp8457 protein</fullName>
    </submittedName>
</protein>